<evidence type="ECO:0000256" key="7">
    <source>
        <dbReference type="ARBA" id="ARBA00022963"/>
    </source>
</evidence>
<dbReference type="Gene3D" id="1.10.1040.50">
    <property type="match status" value="1"/>
</dbReference>
<evidence type="ECO:0000256" key="1">
    <source>
        <dbReference type="ARBA" id="ARBA00002994"/>
    </source>
</evidence>
<evidence type="ECO:0000256" key="3">
    <source>
        <dbReference type="ARBA" id="ARBA00008750"/>
    </source>
</evidence>
<dbReference type="Pfam" id="PF02737">
    <property type="entry name" value="3HCDH_N"/>
    <property type="match status" value="1"/>
</dbReference>
<keyword evidence="9" id="KW-0520">NAD</keyword>
<dbReference type="GO" id="GO:0070403">
    <property type="term" value="F:NAD+ binding"/>
    <property type="evidence" value="ECO:0007669"/>
    <property type="project" value="InterPro"/>
</dbReference>
<sequence length="735" mass="79590">MAVNDIKTAAVLGAGSMGAGIAAHMANAGIKVHLLDLPVEGAEGEERNARAQNGIDTQLKRYGFQRPEYSKLVTPGNTEDHLDRLGEVDWIVEAVFEDINVKRDTFAKVDAHRKPGTPVSSNTSTIPLEVLLGEASDEFKRDFSITHFFNPPRVMRLVEYVEGPDTSAEVNEKMHHVLERQMGKVVVDCRDTPGFIANRIGNFWMAAGAKTAFDQGIKPEQADVAFGRPFGVPRTGIFGLFDYVGIQLVPGIWGSLLKALPQSDAYHDYNIVERDEFKTLLDKGFTGRTAESGFFRGRDEVYDFAAGDYRPKESFEVPKDAKELMESGTPEGNYAKEVFKVFIKYCCDTAPEIADSVDQIDIAMQLGYGWKQGPFQLADSIGLDYVALLFDDAPELLKAAQEAGGFYADGKVLGTDGKLTDLPAREGVIRVADLVAGAEEIAGNADVSVYKLTDGDYAGFGVFVYKTPMNSNSNNVTELLTHAGEWDIKGLVIANDEERAFSAGADLGTLAKLSGPEGDNEELARTIKQGIDGFRALRGAPFPVVGAVRGVALGGGMEILLHTDASVIHAEARVGFPERNVGLFPAWSGPVRLLERLVDLGVPNPHKVAFDALLGTVKPVPAINIDFWRKDDQLIQSPDHVVEGALDLVKKLAEGYSAPAEAQLPLTTETLEYTDGSDTDKAIGEALASVYTGEGTADEDELGNRQVVAAAKVLARQENHDRAVAMATTRRPLNN</sequence>
<keyword evidence="18" id="KW-1185">Reference proteome</keyword>
<evidence type="ECO:0000256" key="10">
    <source>
        <dbReference type="ARBA" id="ARBA00023098"/>
    </source>
</evidence>
<dbReference type="SUPFAM" id="SSF52096">
    <property type="entry name" value="ClpP/crotonase"/>
    <property type="match status" value="1"/>
</dbReference>
<gene>
    <name evidence="17" type="ORF">CJ203_00195</name>
</gene>
<evidence type="ECO:0000256" key="8">
    <source>
        <dbReference type="ARBA" id="ARBA00023002"/>
    </source>
</evidence>
<evidence type="ECO:0000259" key="16">
    <source>
        <dbReference type="Pfam" id="PF02737"/>
    </source>
</evidence>
<dbReference type="GO" id="GO:0006635">
    <property type="term" value="P:fatty acid beta-oxidation"/>
    <property type="evidence" value="ECO:0007669"/>
    <property type="project" value="UniProtKB-UniPathway"/>
</dbReference>
<evidence type="ECO:0000313" key="18">
    <source>
        <dbReference type="Proteomes" id="UP000235836"/>
    </source>
</evidence>
<evidence type="ECO:0000256" key="14">
    <source>
        <dbReference type="RuleBase" id="RU003707"/>
    </source>
</evidence>
<keyword evidence="6" id="KW-0276">Fatty acid metabolism</keyword>
<dbReference type="InterPro" id="IPR001753">
    <property type="entry name" value="Enoyl-CoA_hydra/iso"/>
</dbReference>
<dbReference type="UniPathway" id="UPA00659"/>
<dbReference type="RefSeq" id="WP_102723123.1">
    <property type="nucleotide sequence ID" value="NZ_PNHG01000001.1"/>
</dbReference>
<comment type="catalytic activity">
    <reaction evidence="11">
        <text>a (3S)-3-hydroxyacyl-CoA = a (2E)-enoyl-CoA + H2O</text>
        <dbReference type="Rhea" id="RHEA:16105"/>
        <dbReference type="ChEBI" id="CHEBI:15377"/>
        <dbReference type="ChEBI" id="CHEBI:57318"/>
        <dbReference type="ChEBI" id="CHEBI:58856"/>
        <dbReference type="EC" id="4.2.1.17"/>
    </reaction>
</comment>
<evidence type="ECO:0000313" key="17">
    <source>
        <dbReference type="EMBL" id="PMC65346.1"/>
    </source>
</evidence>
<dbReference type="GO" id="GO:0004300">
    <property type="term" value="F:enoyl-CoA hydratase activity"/>
    <property type="evidence" value="ECO:0007669"/>
    <property type="project" value="UniProtKB-EC"/>
</dbReference>
<dbReference type="InterPro" id="IPR029045">
    <property type="entry name" value="ClpP/crotonase-like_dom_sf"/>
</dbReference>
<dbReference type="InterPro" id="IPR018376">
    <property type="entry name" value="Enoyl-CoA_hyd/isom_CS"/>
</dbReference>
<name>A0A2N6T7N8_9CORY</name>
<dbReference type="EC" id="4.2.1.17" evidence="5"/>
<evidence type="ECO:0000256" key="11">
    <source>
        <dbReference type="ARBA" id="ARBA00023709"/>
    </source>
</evidence>
<feature type="domain" description="3-hydroxyacyl-CoA dehydrogenase C-terminal" evidence="15">
    <location>
        <begin position="343"/>
        <end position="387"/>
    </location>
</feature>
<comment type="similarity">
    <text evidence="3">In the N-terminal section; belongs to the enoyl-CoA hydratase/isomerase family.</text>
</comment>
<comment type="catalytic activity">
    <reaction evidence="13">
        <text>a (3S)-3-hydroxyacyl-CoA + NAD(+) = a 3-oxoacyl-CoA + NADH + H(+)</text>
        <dbReference type="Rhea" id="RHEA:22432"/>
        <dbReference type="ChEBI" id="CHEBI:15378"/>
        <dbReference type="ChEBI" id="CHEBI:57318"/>
        <dbReference type="ChEBI" id="CHEBI:57540"/>
        <dbReference type="ChEBI" id="CHEBI:57945"/>
        <dbReference type="ChEBI" id="CHEBI:90726"/>
        <dbReference type="EC" id="1.1.1.35"/>
    </reaction>
</comment>
<dbReference type="InterPro" id="IPR008927">
    <property type="entry name" value="6-PGluconate_DH-like_C_sf"/>
</dbReference>
<dbReference type="EMBL" id="PNHG01000001">
    <property type="protein sequence ID" value="PMC65346.1"/>
    <property type="molecule type" value="Genomic_DNA"/>
</dbReference>
<protein>
    <recommendedName>
        <fullName evidence="5">enoyl-CoA hydratase</fullName>
        <ecNumber evidence="5">4.2.1.17</ecNumber>
    </recommendedName>
</protein>
<evidence type="ECO:0000256" key="2">
    <source>
        <dbReference type="ARBA" id="ARBA00005005"/>
    </source>
</evidence>
<dbReference type="InterPro" id="IPR006176">
    <property type="entry name" value="3-OHacyl-CoA_DH_NAD-bd"/>
</dbReference>
<comment type="caution">
    <text evidence="17">The sequence shown here is derived from an EMBL/GenBank/DDBJ whole genome shotgun (WGS) entry which is preliminary data.</text>
</comment>
<keyword evidence="10" id="KW-0443">Lipid metabolism</keyword>
<accession>A0A2N6T7N8</accession>
<dbReference type="Gene3D" id="3.40.50.720">
    <property type="entry name" value="NAD(P)-binding Rossmann-like Domain"/>
    <property type="match status" value="1"/>
</dbReference>
<evidence type="ECO:0000256" key="13">
    <source>
        <dbReference type="ARBA" id="ARBA00049556"/>
    </source>
</evidence>
<evidence type="ECO:0000256" key="5">
    <source>
        <dbReference type="ARBA" id="ARBA00012076"/>
    </source>
</evidence>
<dbReference type="InterPro" id="IPR036291">
    <property type="entry name" value="NAD(P)-bd_dom_sf"/>
</dbReference>
<comment type="catalytic activity">
    <reaction evidence="12">
        <text>a 4-saturated-(3S)-3-hydroxyacyl-CoA = a (3E)-enoyl-CoA + H2O</text>
        <dbReference type="Rhea" id="RHEA:20724"/>
        <dbReference type="ChEBI" id="CHEBI:15377"/>
        <dbReference type="ChEBI" id="CHEBI:58521"/>
        <dbReference type="ChEBI" id="CHEBI:137480"/>
        <dbReference type="EC" id="4.2.1.17"/>
    </reaction>
</comment>
<dbReference type="InterPro" id="IPR006108">
    <property type="entry name" value="3HC_DH_C"/>
</dbReference>
<keyword evidence="8" id="KW-0560">Oxidoreductase</keyword>
<evidence type="ECO:0000256" key="4">
    <source>
        <dbReference type="ARBA" id="ARBA00009463"/>
    </source>
</evidence>
<dbReference type="AlphaFoldDB" id="A0A2N6T7N8"/>
<evidence type="ECO:0000256" key="9">
    <source>
        <dbReference type="ARBA" id="ARBA00023027"/>
    </source>
</evidence>
<dbReference type="GO" id="GO:0003857">
    <property type="term" value="F:(3S)-3-hydroxyacyl-CoA dehydrogenase (NAD+) activity"/>
    <property type="evidence" value="ECO:0007669"/>
    <property type="project" value="UniProtKB-EC"/>
</dbReference>
<feature type="domain" description="3-hydroxyacyl-CoA dehydrogenase C-terminal" evidence="15">
    <location>
        <begin position="194"/>
        <end position="295"/>
    </location>
</feature>
<reference evidence="17 18" key="1">
    <citation type="submission" date="2017-09" db="EMBL/GenBank/DDBJ databases">
        <title>Bacterial strain isolated from the female urinary microbiota.</title>
        <authorList>
            <person name="Thomas-White K."/>
            <person name="Kumar N."/>
            <person name="Forster S."/>
            <person name="Putonti C."/>
            <person name="Lawley T."/>
            <person name="Wolfe A.J."/>
        </authorList>
    </citation>
    <scope>NUCLEOTIDE SEQUENCE [LARGE SCALE GENOMIC DNA]</scope>
    <source>
        <strain evidence="17 18">UMB0792</strain>
    </source>
</reference>
<evidence type="ECO:0000259" key="15">
    <source>
        <dbReference type="Pfam" id="PF00725"/>
    </source>
</evidence>
<dbReference type="Proteomes" id="UP000235836">
    <property type="component" value="Unassembled WGS sequence"/>
</dbReference>
<evidence type="ECO:0000256" key="12">
    <source>
        <dbReference type="ARBA" id="ARBA00023717"/>
    </source>
</evidence>
<dbReference type="CDD" id="cd06558">
    <property type="entry name" value="crotonase-like"/>
    <property type="match status" value="1"/>
</dbReference>
<evidence type="ECO:0000256" key="6">
    <source>
        <dbReference type="ARBA" id="ARBA00022832"/>
    </source>
</evidence>
<comment type="similarity">
    <text evidence="14">Belongs to the enoyl-CoA hydratase/isomerase family.</text>
</comment>
<dbReference type="Gene3D" id="3.90.226.10">
    <property type="entry name" value="2-enoyl-CoA Hydratase, Chain A, domain 1"/>
    <property type="match status" value="1"/>
</dbReference>
<dbReference type="SUPFAM" id="SSF48179">
    <property type="entry name" value="6-phosphogluconate dehydrogenase C-terminal domain-like"/>
    <property type="match status" value="2"/>
</dbReference>
<dbReference type="PANTHER" id="PTHR48075">
    <property type="entry name" value="3-HYDROXYACYL-COA DEHYDROGENASE FAMILY PROTEIN"/>
    <property type="match status" value="1"/>
</dbReference>
<organism evidence="17 18">
    <name type="scientific">Corynebacterium tuscaniense</name>
    <dbReference type="NCBI Taxonomy" id="302449"/>
    <lineage>
        <taxon>Bacteria</taxon>
        <taxon>Bacillati</taxon>
        <taxon>Actinomycetota</taxon>
        <taxon>Actinomycetes</taxon>
        <taxon>Mycobacteriales</taxon>
        <taxon>Corynebacteriaceae</taxon>
        <taxon>Corynebacterium</taxon>
    </lineage>
</organism>
<dbReference type="Pfam" id="PF00378">
    <property type="entry name" value="ECH_1"/>
    <property type="match status" value="1"/>
</dbReference>
<feature type="domain" description="3-hydroxyacyl-CoA dehydrogenase NAD binding" evidence="16">
    <location>
        <begin position="9"/>
        <end position="191"/>
    </location>
</feature>
<proteinExistence type="inferred from homology"/>
<dbReference type="Pfam" id="PF00725">
    <property type="entry name" value="3HCDH"/>
    <property type="match status" value="2"/>
</dbReference>
<dbReference type="SUPFAM" id="SSF51735">
    <property type="entry name" value="NAD(P)-binding Rossmann-fold domains"/>
    <property type="match status" value="1"/>
</dbReference>
<dbReference type="PROSITE" id="PS00166">
    <property type="entry name" value="ENOYL_COA_HYDRATASE"/>
    <property type="match status" value="1"/>
</dbReference>
<comment type="function">
    <text evidence="1">Could possibly oxidize fatty acids using specific components.</text>
</comment>
<keyword evidence="7" id="KW-0442">Lipid degradation</keyword>
<dbReference type="PANTHER" id="PTHR48075:SF7">
    <property type="entry name" value="3-HYDROXYACYL-COA DEHYDROGENASE-RELATED"/>
    <property type="match status" value="1"/>
</dbReference>
<comment type="similarity">
    <text evidence="4">Belongs to the 3-hydroxyacyl-CoA dehydrogenase family.</text>
</comment>
<comment type="pathway">
    <text evidence="2">Lipid metabolism; fatty acid beta-oxidation.</text>
</comment>